<dbReference type="Proteomes" id="UP001165121">
    <property type="component" value="Unassembled WGS sequence"/>
</dbReference>
<evidence type="ECO:0000313" key="2">
    <source>
        <dbReference type="Proteomes" id="UP001165121"/>
    </source>
</evidence>
<protein>
    <submittedName>
        <fullName evidence="1">Unnamed protein product</fullName>
    </submittedName>
</protein>
<proteinExistence type="predicted"/>
<name>A0A9W6XBP9_9STRA</name>
<organism evidence="1 2">
    <name type="scientific">Phytophthora fragariaefolia</name>
    <dbReference type="NCBI Taxonomy" id="1490495"/>
    <lineage>
        <taxon>Eukaryota</taxon>
        <taxon>Sar</taxon>
        <taxon>Stramenopiles</taxon>
        <taxon>Oomycota</taxon>
        <taxon>Peronosporomycetes</taxon>
        <taxon>Peronosporales</taxon>
        <taxon>Peronosporaceae</taxon>
        <taxon>Phytophthora</taxon>
    </lineage>
</organism>
<sequence>MHLFSEFNATDIDSLVESVVFKASEIDSKLKSVVFKVFENVLRGVAESICGEQTSTALVAGNRTEDRGLHAFDERRLIDIPSVGYFIGCKQEELRG</sequence>
<comment type="caution">
    <text evidence="1">The sequence shown here is derived from an EMBL/GenBank/DDBJ whole genome shotgun (WGS) entry which is preliminary data.</text>
</comment>
<keyword evidence="2" id="KW-1185">Reference proteome</keyword>
<reference evidence="1" key="1">
    <citation type="submission" date="2023-04" db="EMBL/GenBank/DDBJ databases">
        <title>Phytophthora fragariaefolia NBRC 109709.</title>
        <authorList>
            <person name="Ichikawa N."/>
            <person name="Sato H."/>
            <person name="Tonouchi N."/>
        </authorList>
    </citation>
    <scope>NUCLEOTIDE SEQUENCE</scope>
    <source>
        <strain evidence="1">NBRC 109709</strain>
    </source>
</reference>
<dbReference type="AlphaFoldDB" id="A0A9W6XBP9"/>
<dbReference type="OrthoDB" id="10671607at2759"/>
<gene>
    <name evidence="1" type="ORF">Pfra01_000934000</name>
</gene>
<evidence type="ECO:0000313" key="1">
    <source>
        <dbReference type="EMBL" id="GMF35368.1"/>
    </source>
</evidence>
<accession>A0A9W6XBP9</accession>
<dbReference type="EMBL" id="BSXT01000868">
    <property type="protein sequence ID" value="GMF35368.1"/>
    <property type="molecule type" value="Genomic_DNA"/>
</dbReference>